<protein>
    <submittedName>
        <fullName evidence="1">Uncharacterized protein</fullName>
    </submittedName>
</protein>
<proteinExistence type="predicted"/>
<keyword evidence="2" id="KW-1185">Reference proteome</keyword>
<accession>A0A540MUC6</accession>
<organism evidence="1 2">
    <name type="scientific">Malus baccata</name>
    <name type="common">Siberian crab apple</name>
    <name type="synonym">Pyrus baccata</name>
    <dbReference type="NCBI Taxonomy" id="106549"/>
    <lineage>
        <taxon>Eukaryota</taxon>
        <taxon>Viridiplantae</taxon>
        <taxon>Streptophyta</taxon>
        <taxon>Embryophyta</taxon>
        <taxon>Tracheophyta</taxon>
        <taxon>Spermatophyta</taxon>
        <taxon>Magnoliopsida</taxon>
        <taxon>eudicotyledons</taxon>
        <taxon>Gunneridae</taxon>
        <taxon>Pentapetalae</taxon>
        <taxon>rosids</taxon>
        <taxon>fabids</taxon>
        <taxon>Rosales</taxon>
        <taxon>Rosaceae</taxon>
        <taxon>Amygdaloideae</taxon>
        <taxon>Maleae</taxon>
        <taxon>Malus</taxon>
    </lineage>
</organism>
<comment type="caution">
    <text evidence="1">The sequence shown here is derived from an EMBL/GenBank/DDBJ whole genome shotgun (WGS) entry which is preliminary data.</text>
</comment>
<evidence type="ECO:0000313" key="2">
    <source>
        <dbReference type="Proteomes" id="UP000315295"/>
    </source>
</evidence>
<dbReference type="EMBL" id="VIEB01000185">
    <property type="protein sequence ID" value="TQE01970.1"/>
    <property type="molecule type" value="Genomic_DNA"/>
</dbReference>
<sequence>MGLACTENRCDTPSIISDLEAQLETINKSIRSKNEEQHKATRMINGINQALDQTHQKTERFKCDAYEELQVRSRLKQCFLMRRQTLRTLQLGLEAVRIEKETLVASEKRST</sequence>
<dbReference type="Proteomes" id="UP000315295">
    <property type="component" value="Unassembled WGS sequence"/>
</dbReference>
<reference evidence="1 2" key="1">
    <citation type="journal article" date="2019" name="G3 (Bethesda)">
        <title>Sequencing of a Wild Apple (Malus baccata) Genome Unravels the Differences Between Cultivated and Wild Apple Species Regarding Disease Resistance and Cold Tolerance.</title>
        <authorList>
            <person name="Chen X."/>
        </authorList>
    </citation>
    <scope>NUCLEOTIDE SEQUENCE [LARGE SCALE GENOMIC DNA]</scope>
    <source>
        <strain evidence="2">cv. Shandingzi</strain>
        <tissue evidence="1">Leaves</tissue>
    </source>
</reference>
<gene>
    <name evidence="1" type="ORF">C1H46_012404</name>
</gene>
<dbReference type="AlphaFoldDB" id="A0A540MUC6"/>
<name>A0A540MUC6_MALBA</name>
<evidence type="ECO:0000313" key="1">
    <source>
        <dbReference type="EMBL" id="TQE01970.1"/>
    </source>
</evidence>